<proteinExistence type="predicted"/>
<name>A0A6A6STJ3_9PLEO</name>
<protein>
    <recommendedName>
        <fullName evidence="3">F-box domain-containing protein</fullName>
    </recommendedName>
</protein>
<dbReference type="OrthoDB" id="3673440at2759"/>
<accession>A0A6A6STJ3</accession>
<dbReference type="AlphaFoldDB" id="A0A6A6STJ3"/>
<keyword evidence="2" id="KW-1185">Reference proteome</keyword>
<dbReference type="Proteomes" id="UP000799324">
    <property type="component" value="Unassembled WGS sequence"/>
</dbReference>
<gene>
    <name evidence="1" type="ORF">K491DRAFT_171908</name>
</gene>
<evidence type="ECO:0008006" key="3">
    <source>
        <dbReference type="Google" id="ProtNLM"/>
    </source>
</evidence>
<reference evidence="1" key="1">
    <citation type="journal article" date="2020" name="Stud. Mycol.">
        <title>101 Dothideomycetes genomes: a test case for predicting lifestyles and emergence of pathogens.</title>
        <authorList>
            <person name="Haridas S."/>
            <person name="Albert R."/>
            <person name="Binder M."/>
            <person name="Bloem J."/>
            <person name="Labutti K."/>
            <person name="Salamov A."/>
            <person name="Andreopoulos B."/>
            <person name="Baker S."/>
            <person name="Barry K."/>
            <person name="Bills G."/>
            <person name="Bluhm B."/>
            <person name="Cannon C."/>
            <person name="Castanera R."/>
            <person name="Culley D."/>
            <person name="Daum C."/>
            <person name="Ezra D."/>
            <person name="Gonzalez J."/>
            <person name="Henrissat B."/>
            <person name="Kuo A."/>
            <person name="Liang C."/>
            <person name="Lipzen A."/>
            <person name="Lutzoni F."/>
            <person name="Magnuson J."/>
            <person name="Mondo S."/>
            <person name="Nolan M."/>
            <person name="Ohm R."/>
            <person name="Pangilinan J."/>
            <person name="Park H.-J."/>
            <person name="Ramirez L."/>
            <person name="Alfaro M."/>
            <person name="Sun H."/>
            <person name="Tritt A."/>
            <person name="Yoshinaga Y."/>
            <person name="Zwiers L.-H."/>
            <person name="Turgeon B."/>
            <person name="Goodwin S."/>
            <person name="Spatafora J."/>
            <person name="Crous P."/>
            <person name="Grigoriev I."/>
        </authorList>
    </citation>
    <scope>NUCLEOTIDE SEQUENCE</scope>
    <source>
        <strain evidence="1">CBS 122681</strain>
    </source>
</reference>
<evidence type="ECO:0000313" key="2">
    <source>
        <dbReference type="Proteomes" id="UP000799324"/>
    </source>
</evidence>
<sequence length="207" mass="23566">MLDPKLFSSSSPYKAHRYLSRAASSSPHTMATRIFSTREITPQEARPQNDRSTIFKLPGELRNKIYSLVLDTSQPLVPQPPIRLLVAPRQDLVPLLLSSSLIFHEARGLLENYTTAYIPVKALTTYETSALPSKRANTTTRALEEFMNVHFHLHITITYRDHFRAKPVLDNLHRALKAFMAHSQAVSEKYVTLRYKLPAWDTGIPGR</sequence>
<organism evidence="1 2">
    <name type="scientific">Lophiostoma macrostomum CBS 122681</name>
    <dbReference type="NCBI Taxonomy" id="1314788"/>
    <lineage>
        <taxon>Eukaryota</taxon>
        <taxon>Fungi</taxon>
        <taxon>Dikarya</taxon>
        <taxon>Ascomycota</taxon>
        <taxon>Pezizomycotina</taxon>
        <taxon>Dothideomycetes</taxon>
        <taxon>Pleosporomycetidae</taxon>
        <taxon>Pleosporales</taxon>
        <taxon>Lophiostomataceae</taxon>
        <taxon>Lophiostoma</taxon>
    </lineage>
</organism>
<evidence type="ECO:0000313" key="1">
    <source>
        <dbReference type="EMBL" id="KAF2649758.1"/>
    </source>
</evidence>
<dbReference type="EMBL" id="MU004480">
    <property type="protein sequence ID" value="KAF2649758.1"/>
    <property type="molecule type" value="Genomic_DNA"/>
</dbReference>